<dbReference type="Pfam" id="PF04717">
    <property type="entry name" value="Phage_base_V"/>
    <property type="match status" value="1"/>
</dbReference>
<feature type="domain" description="Gp5/Type VI secretion system Vgr protein OB-fold" evidence="1">
    <location>
        <begin position="388"/>
        <end position="461"/>
    </location>
</feature>
<sequence length="568" mass="60051">MSPAKHGGRAFAAGPVVIANKPVDGAWDDELVSCVVDENVGLPDTAVLTYHDGNREFLSTNGITIGTPLRILVASARSQADELLFAGEVTAVEMDLDATGAHTVVRAMSKAHRLFRGRRVQAYQNMTASAIVTKVAKAAGLAVGRVEAPRITYKHLSQPGVSDWDFLQMLAREHGAVVRVDDKGRLEFTKPKPAAGAPSPTTSAEKHPMVLEFGRNLLVLRAALSSAEQANGVQVRSWDVARKKALVAVQNSTRSKVAVPGVPSTTAAKVVGAKNRALVTDVPYATQAEATAAARSLEASISAGFAELEAVVEGNPKLRAGVPIALGNVGDAFSGRYTATAVTHVLEPDRGYRTTVVVSATHDRSLAGLATGDAAAAATAPRMPGLATGIVTDIKEVGGQRGWVKLKFPWLDDKYVTDWVRTVQLGGVGGGGVFSPDVNDEVLVGFEQGSLNRPYVLGGLYNGVDVPSPHDDPLVDRRSGKVNRRSLVSRKGNRVELLDGPRNSGVRLVSGDKRLEVRLDEKRGRLELSVRGPGGRGVLGSLRIDGTGIALDAKNGVVRINGRMIRLN</sequence>
<evidence type="ECO:0000259" key="1">
    <source>
        <dbReference type="Pfam" id="PF04717"/>
    </source>
</evidence>
<evidence type="ECO:0000313" key="3">
    <source>
        <dbReference type="Proteomes" id="UP000671828"/>
    </source>
</evidence>
<dbReference type="Pfam" id="PF05954">
    <property type="entry name" value="Phage_GPD"/>
    <property type="match status" value="1"/>
</dbReference>
<dbReference type="SUPFAM" id="SSF69255">
    <property type="entry name" value="gp5 N-terminal domain-like"/>
    <property type="match status" value="1"/>
</dbReference>
<dbReference type="SUPFAM" id="SSF69279">
    <property type="entry name" value="Phage tail proteins"/>
    <property type="match status" value="1"/>
</dbReference>
<dbReference type="Gene3D" id="2.40.50.230">
    <property type="entry name" value="Gp5 N-terminal domain"/>
    <property type="match status" value="1"/>
</dbReference>
<dbReference type="InterPro" id="IPR006531">
    <property type="entry name" value="Gp5/Vgr_OB"/>
</dbReference>
<proteinExistence type="predicted"/>
<organism evidence="2 3">
    <name type="scientific">Saccharothrix algeriensis</name>
    <dbReference type="NCBI Taxonomy" id="173560"/>
    <lineage>
        <taxon>Bacteria</taxon>
        <taxon>Bacillati</taxon>
        <taxon>Actinomycetota</taxon>
        <taxon>Actinomycetes</taxon>
        <taxon>Pseudonocardiales</taxon>
        <taxon>Pseudonocardiaceae</taxon>
        <taxon>Saccharothrix</taxon>
    </lineage>
</organism>
<dbReference type="Gene3D" id="4.10.220.110">
    <property type="match status" value="1"/>
</dbReference>
<dbReference type="Gene3D" id="3.55.50.10">
    <property type="entry name" value="Baseplate protein-like domains"/>
    <property type="match status" value="1"/>
</dbReference>
<name>A0A8T8HXE6_9PSEU</name>
<dbReference type="Proteomes" id="UP000671828">
    <property type="component" value="Chromosome"/>
</dbReference>
<gene>
    <name evidence="2" type="ORF">J7S33_30850</name>
</gene>
<dbReference type="NCBIfam" id="NF033848">
    <property type="entry name" value="VgrG_rel"/>
    <property type="match status" value="1"/>
</dbReference>
<dbReference type="InterPro" id="IPR047702">
    <property type="entry name" value="VgrG-rel"/>
</dbReference>
<protein>
    <submittedName>
        <fullName evidence="2">VgrG-related protein</fullName>
    </submittedName>
</protein>
<dbReference type="InterPro" id="IPR037026">
    <property type="entry name" value="Vgr_OB-fold_dom_sf"/>
</dbReference>
<accession>A0A8T8HXE6</accession>
<dbReference type="AlphaFoldDB" id="A0A8T8HXE6"/>
<dbReference type="Gene3D" id="2.30.110.50">
    <property type="match status" value="1"/>
</dbReference>
<evidence type="ECO:0000313" key="2">
    <source>
        <dbReference type="EMBL" id="QTR03283.1"/>
    </source>
</evidence>
<dbReference type="EMBL" id="CP072788">
    <property type="protein sequence ID" value="QTR03283.1"/>
    <property type="molecule type" value="Genomic_DNA"/>
</dbReference>
<reference evidence="2" key="1">
    <citation type="submission" date="2021-04" db="EMBL/GenBank/DDBJ databases">
        <title>Saccharothrix algeriensis WGS.</title>
        <authorList>
            <person name="Stuskova K."/>
            <person name="Hakalova E."/>
            <person name="Tebbal A.B."/>
            <person name="Eichmeier A."/>
        </authorList>
    </citation>
    <scope>NUCLEOTIDE SEQUENCE</scope>
    <source>
        <strain evidence="2">NRRL B-24137</strain>
    </source>
</reference>